<dbReference type="Ensembl" id="ENSNNAT00000001584.1">
    <property type="protein sequence ID" value="ENSNNAP00000001501.1"/>
    <property type="gene ID" value="ENSNNAG00000001063.1"/>
</dbReference>
<dbReference type="CDD" id="cd07936">
    <property type="entry name" value="SCAN"/>
    <property type="match status" value="1"/>
</dbReference>
<dbReference type="GeneTree" id="ENSGT00940000154715"/>
<evidence type="ECO:0000259" key="2">
    <source>
        <dbReference type="PROSITE" id="PS50804"/>
    </source>
</evidence>
<organism evidence="3 4">
    <name type="scientific">Naja naja</name>
    <name type="common">Indian cobra</name>
    <dbReference type="NCBI Taxonomy" id="35670"/>
    <lineage>
        <taxon>Eukaryota</taxon>
        <taxon>Metazoa</taxon>
        <taxon>Chordata</taxon>
        <taxon>Craniata</taxon>
        <taxon>Vertebrata</taxon>
        <taxon>Euteleostomi</taxon>
        <taxon>Lepidosauria</taxon>
        <taxon>Squamata</taxon>
        <taxon>Bifurcata</taxon>
        <taxon>Unidentata</taxon>
        <taxon>Episquamata</taxon>
        <taxon>Toxicofera</taxon>
        <taxon>Serpentes</taxon>
        <taxon>Colubroidea</taxon>
        <taxon>Elapidae</taxon>
        <taxon>Elapinae</taxon>
        <taxon>Naja</taxon>
    </lineage>
</organism>
<keyword evidence="4" id="KW-1185">Reference proteome</keyword>
<dbReference type="PANTHER" id="PTHR45935:SF15">
    <property type="entry name" value="SCAN BOX DOMAIN-CONTAINING PROTEIN"/>
    <property type="match status" value="1"/>
</dbReference>
<dbReference type="FunFam" id="1.10.4020.10:FF:000005">
    <property type="entry name" value="Uncharacterized protein"/>
    <property type="match status" value="1"/>
</dbReference>
<sequence length="249" mass="28073">MTGFWHVANQCWPTDSGLGIPALYHFRQMVENSAIDQKKARQMIQSEKPVTFHTKRQPFRELQYQVADDPRGNCSRLYHLCNQWLNPEKHTKAQMLDLVVLEQFLAILPLEMEHWVRECGAETSSQAVALAEGFLMSQVEEKEQGEVQGGNYSINCCSMVCVDFFFNYIYMPPFSEDSGWLTIFGIQPSVLSNSLHSIVYACLLLSGILTKSANCPQQSWVLSLPTPRGWKAESTLSLVGFEPTAVVGS</sequence>
<dbReference type="PANTHER" id="PTHR45935">
    <property type="entry name" value="PROTEIN ZBED8-RELATED"/>
    <property type="match status" value="1"/>
</dbReference>
<dbReference type="InterPro" id="IPR038269">
    <property type="entry name" value="SCAN_sf"/>
</dbReference>
<dbReference type="Pfam" id="PF02023">
    <property type="entry name" value="SCAN"/>
    <property type="match status" value="1"/>
</dbReference>
<dbReference type="OrthoDB" id="6077919at2759"/>
<evidence type="ECO:0000256" key="1">
    <source>
        <dbReference type="ARBA" id="ARBA00023242"/>
    </source>
</evidence>
<dbReference type="AlphaFoldDB" id="A0A8C6V5T3"/>
<dbReference type="InterPro" id="IPR050916">
    <property type="entry name" value="SCAN-C2H2_zinc_finger"/>
</dbReference>
<reference evidence="3" key="1">
    <citation type="submission" date="2025-08" db="UniProtKB">
        <authorList>
            <consortium name="Ensembl"/>
        </authorList>
    </citation>
    <scope>IDENTIFICATION</scope>
</reference>
<protein>
    <recommendedName>
        <fullName evidence="2">SCAN box domain-containing protein</fullName>
    </recommendedName>
</protein>
<reference evidence="3" key="2">
    <citation type="submission" date="2025-09" db="UniProtKB">
        <authorList>
            <consortium name="Ensembl"/>
        </authorList>
    </citation>
    <scope>IDENTIFICATION</scope>
</reference>
<proteinExistence type="predicted"/>
<evidence type="ECO:0000313" key="4">
    <source>
        <dbReference type="Proteomes" id="UP000694559"/>
    </source>
</evidence>
<feature type="domain" description="SCAN box" evidence="2">
    <location>
        <begin position="56"/>
        <end position="134"/>
    </location>
</feature>
<accession>A0A8C6V5T3</accession>
<dbReference type="SUPFAM" id="SSF47353">
    <property type="entry name" value="Retrovirus capsid dimerization domain-like"/>
    <property type="match status" value="1"/>
</dbReference>
<evidence type="ECO:0000313" key="3">
    <source>
        <dbReference type="Ensembl" id="ENSNNAP00000001501.1"/>
    </source>
</evidence>
<dbReference type="SMART" id="SM00431">
    <property type="entry name" value="SCAN"/>
    <property type="match status" value="1"/>
</dbReference>
<dbReference type="PROSITE" id="PS50804">
    <property type="entry name" value="SCAN_BOX"/>
    <property type="match status" value="1"/>
</dbReference>
<dbReference type="Gene3D" id="1.10.4020.10">
    <property type="entry name" value="DNA breaking-rejoining enzymes"/>
    <property type="match status" value="1"/>
</dbReference>
<name>A0A8C6V5T3_NAJNA</name>
<dbReference type="InterPro" id="IPR003309">
    <property type="entry name" value="SCAN_dom"/>
</dbReference>
<keyword evidence="1" id="KW-0539">Nucleus</keyword>
<dbReference type="Proteomes" id="UP000694559">
    <property type="component" value="Unplaced"/>
</dbReference>